<evidence type="ECO:0000313" key="5">
    <source>
        <dbReference type="Proteomes" id="UP000192247"/>
    </source>
</evidence>
<dbReference type="Gene3D" id="3.40.50.300">
    <property type="entry name" value="P-loop containing nucleotide triphosphate hydrolases"/>
    <property type="match status" value="1"/>
</dbReference>
<dbReference type="GO" id="GO:0005634">
    <property type="term" value="C:nucleus"/>
    <property type="evidence" value="ECO:0007669"/>
    <property type="project" value="UniProtKB-SubCell"/>
</dbReference>
<keyword evidence="1 4" id="KW-0347">Helicase</keyword>
<evidence type="ECO:0000313" key="4">
    <source>
        <dbReference type="EMBL" id="OQR76102.1"/>
    </source>
</evidence>
<reference evidence="4 5" key="1">
    <citation type="journal article" date="2017" name="Gigascience">
        <title>Draft genome of the honey bee ectoparasitic mite, Tropilaelaps mercedesae, is shaped by the parasitic life history.</title>
        <authorList>
            <person name="Dong X."/>
            <person name="Armstrong S.D."/>
            <person name="Xia D."/>
            <person name="Makepeace B.L."/>
            <person name="Darby A.C."/>
            <person name="Kadowaki T."/>
        </authorList>
    </citation>
    <scope>NUCLEOTIDE SEQUENCE [LARGE SCALE GENOMIC DNA]</scope>
    <source>
        <strain evidence="4">Wuxi-XJTLU</strain>
    </source>
</reference>
<proteinExistence type="inferred from homology"/>
<dbReference type="GO" id="GO:0003677">
    <property type="term" value="F:DNA binding"/>
    <property type="evidence" value="ECO:0007669"/>
    <property type="project" value="UniProtKB-UniRule"/>
</dbReference>
<feature type="region of interest" description="Disordered" evidence="2">
    <location>
        <begin position="134"/>
        <end position="153"/>
    </location>
</feature>
<dbReference type="PANTHER" id="PTHR10887">
    <property type="entry name" value="DNA2/NAM7 HELICASE FAMILY"/>
    <property type="match status" value="1"/>
</dbReference>
<keyword evidence="1" id="KW-0378">Hydrolase</keyword>
<dbReference type="InParanoid" id="A0A1V9XRU1"/>
<dbReference type="InterPro" id="IPR041677">
    <property type="entry name" value="DNA2/NAM7_AAA_11"/>
</dbReference>
<sequence>MQHRNRLAKAWWAMQNPELDDNTVRLKLGAVGAFKEEERICGNCNANLACSFYARMSGDLPEGSVRADIASNVLGHLSEKQLSYAWHWLLLLDVECVEAARQHPQAFWKYSVERRVNAGTCAAFLRVSNTPAEARDINRPSNDDRCEPQTKRRIEEEEPTLDSFVRLDGPLGSVINIAPGSYIALSEQNATSRRAANRLGFVQAVVGNSIYLDFDLDPKDKKTSLDPTKEYVVDLVNSSSSFAAAYANLIRLLEPDQSRLRETVIGEAEPTFEPLYPRADIERCMDILTDLNETQIRAVIRLLTARDHLLLQGMPGTGKTTVIVAAVRVLVRLGQRVLVTSNTHNALDNILEKLEAHKVDFVRMGKTLHPIVRSKTNLVRLAGATSVDEVRRFAFL</sequence>
<dbReference type="InterPro" id="IPR045055">
    <property type="entry name" value="DNA2/NAM7-like"/>
</dbReference>
<dbReference type="GO" id="GO:0033567">
    <property type="term" value="P:DNA replication, Okazaki fragment processing"/>
    <property type="evidence" value="ECO:0007669"/>
    <property type="project" value="UniProtKB-UniRule"/>
</dbReference>
<keyword evidence="5" id="KW-1185">Reference proteome</keyword>
<dbReference type="AlphaFoldDB" id="A0A1V9XRU1"/>
<keyword evidence="1" id="KW-0547">Nucleotide-binding</keyword>
<dbReference type="GO" id="GO:0017116">
    <property type="term" value="F:single-stranded DNA helicase activity"/>
    <property type="evidence" value="ECO:0007669"/>
    <property type="project" value="UniProtKB-UniRule"/>
</dbReference>
<dbReference type="GO" id="GO:0017108">
    <property type="term" value="F:5'-flap endonuclease activity"/>
    <property type="evidence" value="ECO:0007669"/>
    <property type="project" value="UniProtKB-UniRule"/>
</dbReference>
<dbReference type="GO" id="GO:0005694">
    <property type="term" value="C:chromosome"/>
    <property type="evidence" value="ECO:0007669"/>
    <property type="project" value="UniProtKB-SubCell"/>
</dbReference>
<keyword evidence="1" id="KW-0511">Multifunctional enzyme</keyword>
<dbReference type="Gene3D" id="2.40.30.270">
    <property type="match status" value="1"/>
</dbReference>
<dbReference type="InterPro" id="IPR027417">
    <property type="entry name" value="P-loop_NTPase"/>
</dbReference>
<comment type="subcellular location">
    <subcellularLocation>
        <location evidence="1">Nucleus</location>
    </subcellularLocation>
    <subcellularLocation>
        <location evidence="1">Chromosome</location>
    </subcellularLocation>
</comment>
<keyword evidence="1" id="KW-0067">ATP-binding</keyword>
<keyword evidence="1" id="KW-0408">Iron</keyword>
<keyword evidence="1" id="KW-0235">DNA replication</keyword>
<dbReference type="Proteomes" id="UP000192247">
    <property type="component" value="Unassembled WGS sequence"/>
</dbReference>
<keyword evidence="1" id="KW-0004">4Fe-4S</keyword>
<protein>
    <recommendedName>
        <fullName evidence="1">DNA replication ATP-dependent helicase/nuclease</fullName>
        <ecNumber evidence="1">3.1.-.-</ecNumber>
        <ecNumber evidence="1">3.6.4.12</ecNumber>
    </recommendedName>
</protein>
<comment type="caution">
    <text evidence="4">The sequence shown here is derived from an EMBL/GenBank/DDBJ whole genome shotgun (WGS) entry which is preliminary data.</text>
</comment>
<dbReference type="STRING" id="418985.A0A1V9XRU1"/>
<dbReference type="SUPFAM" id="SSF52540">
    <property type="entry name" value="P-loop containing nucleoside triphosphate hydrolases"/>
    <property type="match status" value="1"/>
</dbReference>
<keyword evidence="1" id="KW-0479">Metal-binding</keyword>
<keyword evidence="1" id="KW-0158">Chromosome</keyword>
<keyword evidence="1" id="KW-0227">DNA damage</keyword>
<comment type="similarity">
    <text evidence="1">Belongs to the DNA2/NAM7 helicase family.</text>
</comment>
<dbReference type="EC" id="3.6.4.12" evidence="1"/>
<keyword evidence="1" id="KW-0539">Nucleus</keyword>
<feature type="domain" description="DNA2/NAM7 helicase helicase" evidence="3">
    <location>
        <begin position="291"/>
        <end position="369"/>
    </location>
</feature>
<dbReference type="EMBL" id="MNPL01005316">
    <property type="protein sequence ID" value="OQR76102.1"/>
    <property type="molecule type" value="Genomic_DNA"/>
</dbReference>
<comment type="function">
    <text evidence="1">Key enzyme involved in DNA replication and DNA repair. Involved in Okazaki fragments processing by cleaving long flaps that escape FEN1: flaps that are longer than 27 nucleotides are coated by replication protein A complex (RPA), leading to recruit DNA2 which cleaves the flap until it is too short to bind RPA and becomes a substrate for FEN1. Also involved in 5'-end resection of DNA during double-strand break (DSB) repair by mediating the cleavage of 5'-ssDNA.</text>
</comment>
<gene>
    <name evidence="4" type="ORF">BIW11_00648</name>
</gene>
<keyword evidence="1" id="KW-0411">Iron-sulfur</keyword>
<accession>A0A1V9XRU1</accession>
<dbReference type="GO" id="GO:0005737">
    <property type="term" value="C:cytoplasm"/>
    <property type="evidence" value="ECO:0007669"/>
    <property type="project" value="TreeGrafter"/>
</dbReference>
<name>A0A1V9XRU1_9ACAR</name>
<feature type="non-terminal residue" evidence="4">
    <location>
        <position position="396"/>
    </location>
</feature>
<dbReference type="GO" id="GO:0051539">
    <property type="term" value="F:4 iron, 4 sulfur cluster binding"/>
    <property type="evidence" value="ECO:0007669"/>
    <property type="project" value="UniProtKB-UniRule"/>
</dbReference>
<dbReference type="PANTHER" id="PTHR10887:SF433">
    <property type="entry name" value="DNA REPLICATION ATP-DEPENDENT HELICASE_NUCLEASE DNA2"/>
    <property type="match status" value="1"/>
</dbReference>
<dbReference type="GO" id="GO:0046872">
    <property type="term" value="F:metal ion binding"/>
    <property type="evidence" value="ECO:0007669"/>
    <property type="project" value="UniProtKB-UniRule"/>
</dbReference>
<dbReference type="GO" id="GO:0006281">
    <property type="term" value="P:DNA repair"/>
    <property type="evidence" value="ECO:0007669"/>
    <property type="project" value="UniProtKB-KW"/>
</dbReference>
<evidence type="ECO:0000259" key="3">
    <source>
        <dbReference type="Pfam" id="PF13086"/>
    </source>
</evidence>
<dbReference type="Pfam" id="PF13086">
    <property type="entry name" value="AAA_11"/>
    <property type="match status" value="1"/>
</dbReference>
<comment type="catalytic activity">
    <reaction evidence="1">
        <text>ATP + H2O = ADP + phosphate + H(+)</text>
        <dbReference type="Rhea" id="RHEA:13065"/>
        <dbReference type="ChEBI" id="CHEBI:15377"/>
        <dbReference type="ChEBI" id="CHEBI:15378"/>
        <dbReference type="ChEBI" id="CHEBI:30616"/>
        <dbReference type="ChEBI" id="CHEBI:43474"/>
        <dbReference type="ChEBI" id="CHEBI:456216"/>
        <dbReference type="EC" id="3.6.4.12"/>
    </reaction>
</comment>
<keyword evidence="1" id="KW-0234">DNA repair</keyword>
<evidence type="ECO:0000256" key="2">
    <source>
        <dbReference type="SAM" id="MobiDB-lite"/>
    </source>
</evidence>
<dbReference type="OrthoDB" id="306218at2759"/>
<dbReference type="GO" id="GO:0005524">
    <property type="term" value="F:ATP binding"/>
    <property type="evidence" value="ECO:0007669"/>
    <property type="project" value="UniProtKB-UniRule"/>
</dbReference>
<dbReference type="EC" id="3.1.-.-" evidence="1"/>
<evidence type="ECO:0000256" key="1">
    <source>
        <dbReference type="RuleBase" id="RU367041"/>
    </source>
</evidence>
<keyword evidence="1" id="KW-0540">Nuclease</keyword>
<keyword evidence="1" id="KW-0238">DNA-binding</keyword>
<dbReference type="GO" id="GO:0071932">
    <property type="term" value="P:replication fork reversal"/>
    <property type="evidence" value="ECO:0007669"/>
    <property type="project" value="TreeGrafter"/>
</dbReference>
<organism evidence="4 5">
    <name type="scientific">Tropilaelaps mercedesae</name>
    <dbReference type="NCBI Taxonomy" id="418985"/>
    <lineage>
        <taxon>Eukaryota</taxon>
        <taxon>Metazoa</taxon>
        <taxon>Ecdysozoa</taxon>
        <taxon>Arthropoda</taxon>
        <taxon>Chelicerata</taxon>
        <taxon>Arachnida</taxon>
        <taxon>Acari</taxon>
        <taxon>Parasitiformes</taxon>
        <taxon>Mesostigmata</taxon>
        <taxon>Gamasina</taxon>
        <taxon>Dermanyssoidea</taxon>
        <taxon>Laelapidae</taxon>
        <taxon>Tropilaelaps</taxon>
    </lineage>
</organism>